<evidence type="ECO:0000256" key="8">
    <source>
        <dbReference type="SAM" id="MobiDB-lite"/>
    </source>
</evidence>
<dbReference type="Ensembl" id="ENSAOWT00000002835.1">
    <property type="protein sequence ID" value="ENSAOWP00000002475.1"/>
    <property type="gene ID" value="ENSAOWG00000001773.1"/>
</dbReference>
<dbReference type="InterPro" id="IPR043597">
    <property type="entry name" value="TPH_dom"/>
</dbReference>
<protein>
    <recommendedName>
        <fullName evidence="6">Cilia- and flagella-associated protein 53</fullName>
    </recommendedName>
</protein>
<evidence type="ECO:0000256" key="1">
    <source>
        <dbReference type="ARBA" id="ARBA00004138"/>
    </source>
</evidence>
<reference evidence="10" key="2">
    <citation type="submission" date="2025-09" db="UniProtKB">
        <authorList>
            <consortium name="Ensembl"/>
        </authorList>
    </citation>
    <scope>IDENTIFICATION</scope>
</reference>
<evidence type="ECO:0000256" key="5">
    <source>
        <dbReference type="ARBA" id="ARBA00033747"/>
    </source>
</evidence>
<dbReference type="InterPro" id="IPR043596">
    <property type="entry name" value="CFAP53/TCHP"/>
</dbReference>
<evidence type="ECO:0000313" key="10">
    <source>
        <dbReference type="Ensembl" id="ENSAOWP00000002475.1"/>
    </source>
</evidence>
<reference evidence="10" key="1">
    <citation type="submission" date="2025-08" db="UniProtKB">
        <authorList>
            <consortium name="Ensembl"/>
        </authorList>
    </citation>
    <scope>IDENTIFICATION</scope>
</reference>
<comment type="subcellular location">
    <subcellularLocation>
        <location evidence="1">Cell projection</location>
        <location evidence="1">Cilium</location>
    </subcellularLocation>
</comment>
<evidence type="ECO:0000256" key="3">
    <source>
        <dbReference type="ARBA" id="ARBA00023069"/>
    </source>
</evidence>
<evidence type="ECO:0000256" key="4">
    <source>
        <dbReference type="ARBA" id="ARBA00023273"/>
    </source>
</evidence>
<evidence type="ECO:0000256" key="2">
    <source>
        <dbReference type="ARBA" id="ARBA00023054"/>
    </source>
</evidence>
<name>A0A8B9P0E6_APTOW</name>
<dbReference type="Proteomes" id="UP000694424">
    <property type="component" value="Unplaced"/>
</dbReference>
<feature type="domain" description="Trichohyalin-plectin-homology" evidence="9">
    <location>
        <begin position="160"/>
        <end position="494"/>
    </location>
</feature>
<evidence type="ECO:0000256" key="7">
    <source>
        <dbReference type="SAM" id="Coils"/>
    </source>
</evidence>
<sequence length="518" mass="62686">MEAVETRWRRRQREVTVPVPRSLALRAKPPKQDVREKLVLARRQKEEERLKYVDFSMLYSKYHNINEWQEQSDRRRLHNSIQRRVEETMQVYLAETEDRRERLRELLESEEKRYFAEMESLEETVLEKQAKMRERAKLLREKREQERQKLVAEKREQQFREQCEEFRTWWAQKHRREVCADRLAQLALKEDLKKQQQQEEQMFAELWEEDRLAKEKQEAADMQKAAEQHREVLSVLGAQVAVLNAHREEAKRLREEEARLLEEEKQLLKLEDERLQMEKLQKQKERRDMLVSAAQDKMKRLNEEKQEELALDMKILEKTLQESQGGAEEKKKRKQELFKEQQTYRAHLAQQLEEEKQREKEVDKLLGEEMAKVWAKKAEQLRLEKEARKQLLKDVLDTRQLQIEEKLERNAKEQEELAQERKLLAEAITELKCIEEEKYARKVKEAKEYQEQLKAQIAYQQQARDAEEEEKQREYESALAAERAYQERIEDILARPSATPAETHPLRRRLVSSTQDHL</sequence>
<dbReference type="GO" id="GO:0005929">
    <property type="term" value="C:cilium"/>
    <property type="evidence" value="ECO:0007669"/>
    <property type="project" value="UniProtKB-SubCell"/>
</dbReference>
<comment type="similarity">
    <text evidence="5">Belongs to the CFAP53 family.</text>
</comment>
<dbReference type="PANTHER" id="PTHR31183">
    <property type="entry name" value="TRICHOPLEIN KERATIN FILAMENT-BINDING PROTEIN FAMILY MEMBER"/>
    <property type="match status" value="1"/>
</dbReference>
<keyword evidence="11" id="KW-1185">Reference proteome</keyword>
<organism evidence="10 11">
    <name type="scientific">Apteryx owenii</name>
    <name type="common">Little spotted kiwi</name>
    <dbReference type="NCBI Taxonomy" id="8824"/>
    <lineage>
        <taxon>Eukaryota</taxon>
        <taxon>Metazoa</taxon>
        <taxon>Chordata</taxon>
        <taxon>Craniata</taxon>
        <taxon>Vertebrata</taxon>
        <taxon>Euteleostomi</taxon>
        <taxon>Archelosauria</taxon>
        <taxon>Archosauria</taxon>
        <taxon>Dinosauria</taxon>
        <taxon>Saurischia</taxon>
        <taxon>Theropoda</taxon>
        <taxon>Coelurosauria</taxon>
        <taxon>Aves</taxon>
        <taxon>Palaeognathae</taxon>
        <taxon>Apterygiformes</taxon>
        <taxon>Apterygidae</taxon>
        <taxon>Apteryx</taxon>
    </lineage>
</organism>
<keyword evidence="3" id="KW-0969">Cilium</keyword>
<feature type="coiled-coil region" evidence="7">
    <location>
        <begin position="93"/>
        <end position="162"/>
    </location>
</feature>
<dbReference type="AlphaFoldDB" id="A0A8B9P0E6"/>
<evidence type="ECO:0000259" key="9">
    <source>
        <dbReference type="Pfam" id="PF13868"/>
    </source>
</evidence>
<evidence type="ECO:0000256" key="6">
    <source>
        <dbReference type="ARBA" id="ARBA00033773"/>
    </source>
</evidence>
<feature type="region of interest" description="Disordered" evidence="8">
    <location>
        <begin position="459"/>
        <end position="479"/>
    </location>
</feature>
<proteinExistence type="inferred from homology"/>
<dbReference type="PANTHER" id="PTHR31183:SF1">
    <property type="entry name" value="CILIA- AND FLAGELLA-ASSOCIATED PROTEIN 53"/>
    <property type="match status" value="1"/>
</dbReference>
<accession>A0A8B9P0E6</accession>
<feature type="region of interest" description="Disordered" evidence="8">
    <location>
        <begin position="493"/>
        <end position="518"/>
    </location>
</feature>
<evidence type="ECO:0000313" key="11">
    <source>
        <dbReference type="Proteomes" id="UP000694424"/>
    </source>
</evidence>
<dbReference type="Pfam" id="PF13868">
    <property type="entry name" value="TPH"/>
    <property type="match status" value="1"/>
</dbReference>
<keyword evidence="2 7" id="KW-0175">Coiled coil</keyword>
<keyword evidence="4" id="KW-0966">Cell projection</keyword>
<feature type="coiled-coil region" evidence="7">
    <location>
        <begin position="212"/>
        <end position="311"/>
    </location>
</feature>